<feature type="compositionally biased region" description="Basic and acidic residues" evidence="1">
    <location>
        <begin position="25"/>
        <end position="52"/>
    </location>
</feature>
<name>A0A9N9KR58_9HELO</name>
<organism evidence="2 3">
    <name type="scientific">Hymenoscyphus fraxineus</name>
    <dbReference type="NCBI Taxonomy" id="746836"/>
    <lineage>
        <taxon>Eukaryota</taxon>
        <taxon>Fungi</taxon>
        <taxon>Dikarya</taxon>
        <taxon>Ascomycota</taxon>
        <taxon>Pezizomycotina</taxon>
        <taxon>Leotiomycetes</taxon>
        <taxon>Helotiales</taxon>
        <taxon>Helotiaceae</taxon>
        <taxon>Hymenoscyphus</taxon>
    </lineage>
</organism>
<evidence type="ECO:0000313" key="3">
    <source>
        <dbReference type="Proteomes" id="UP000696280"/>
    </source>
</evidence>
<accession>A0A9N9KR58</accession>
<feature type="compositionally biased region" description="Low complexity" evidence="1">
    <location>
        <begin position="116"/>
        <end position="125"/>
    </location>
</feature>
<sequence>MSQLITTSPPPPPPSHPPSPSTTSQHEKETGRDNATETQNERTEPKRGKGETPIRASRKASLPQRPSAGLRPATSTTGVSGDTGDTGVDGGGSGSSRTHVRFLEVLDGDGEGGKGEVVMGGMDTFEGGDGGEEMDESLDDDNEGVDGEGVDERTIPSS</sequence>
<reference evidence="2" key="1">
    <citation type="submission" date="2021-07" db="EMBL/GenBank/DDBJ databases">
        <authorList>
            <person name="Durling M."/>
        </authorList>
    </citation>
    <scope>NUCLEOTIDE SEQUENCE</scope>
</reference>
<comment type="caution">
    <text evidence="2">The sequence shown here is derived from an EMBL/GenBank/DDBJ whole genome shotgun (WGS) entry which is preliminary data.</text>
</comment>
<evidence type="ECO:0000313" key="2">
    <source>
        <dbReference type="EMBL" id="CAG8950067.1"/>
    </source>
</evidence>
<feature type="compositionally biased region" description="Pro residues" evidence="1">
    <location>
        <begin position="8"/>
        <end position="20"/>
    </location>
</feature>
<gene>
    <name evidence="2" type="ORF">HYFRA_00008300</name>
</gene>
<dbReference type="AlphaFoldDB" id="A0A9N9KR58"/>
<dbReference type="Proteomes" id="UP000696280">
    <property type="component" value="Unassembled WGS sequence"/>
</dbReference>
<protein>
    <submittedName>
        <fullName evidence="2">Uncharacterized protein</fullName>
    </submittedName>
</protein>
<feature type="compositionally biased region" description="Acidic residues" evidence="1">
    <location>
        <begin position="129"/>
        <end position="149"/>
    </location>
</feature>
<feature type="region of interest" description="Disordered" evidence="1">
    <location>
        <begin position="1"/>
        <end position="158"/>
    </location>
</feature>
<dbReference type="EMBL" id="CAJVRL010000035">
    <property type="protein sequence ID" value="CAG8950067.1"/>
    <property type="molecule type" value="Genomic_DNA"/>
</dbReference>
<feature type="compositionally biased region" description="Low complexity" evidence="1">
    <location>
        <begin position="74"/>
        <end position="86"/>
    </location>
</feature>
<keyword evidence="3" id="KW-1185">Reference proteome</keyword>
<evidence type="ECO:0000256" key="1">
    <source>
        <dbReference type="SAM" id="MobiDB-lite"/>
    </source>
</evidence>
<proteinExistence type="predicted"/>